<accession>A0A8H6A3N3</accession>
<keyword evidence="2 3" id="KW-0040">ANK repeat</keyword>
<dbReference type="PROSITE" id="PS50088">
    <property type="entry name" value="ANK_REPEAT"/>
    <property type="match status" value="1"/>
</dbReference>
<evidence type="ECO:0000256" key="1">
    <source>
        <dbReference type="ARBA" id="ARBA00022737"/>
    </source>
</evidence>
<dbReference type="PANTHER" id="PTHR24193">
    <property type="entry name" value="ANKYRIN REPEAT PROTEIN"/>
    <property type="match status" value="1"/>
</dbReference>
<evidence type="ECO:0000313" key="4">
    <source>
        <dbReference type="EMBL" id="KAF5860977.1"/>
    </source>
</evidence>
<keyword evidence="5" id="KW-1185">Reference proteome</keyword>
<name>A0A8H6A3N3_PETAA</name>
<evidence type="ECO:0000313" key="5">
    <source>
        <dbReference type="Proteomes" id="UP000541154"/>
    </source>
</evidence>
<reference evidence="4 5" key="1">
    <citation type="submission" date="2019-04" db="EMBL/GenBank/DDBJ databases">
        <title>Aspergillus burnettii sp. nov., novel species from soil in southeast Queensland.</title>
        <authorList>
            <person name="Gilchrist C.L.M."/>
            <person name="Pitt J.I."/>
            <person name="Lange L."/>
            <person name="Lacey H.J."/>
            <person name="Vuong D."/>
            <person name="Midgley D.J."/>
            <person name="Greenfield P."/>
            <person name="Bradbury M."/>
            <person name="Lacey E."/>
            <person name="Busk P.K."/>
            <person name="Pilgaard B."/>
            <person name="Chooi Y.H."/>
            <person name="Piggott A.M."/>
        </authorList>
    </citation>
    <scope>NUCLEOTIDE SEQUENCE [LARGE SCALE GENOMIC DNA]</scope>
    <source>
        <strain evidence="4 5">FRR 5400</strain>
    </source>
</reference>
<protein>
    <submittedName>
        <fullName evidence="4">Uncharacterized protein</fullName>
    </submittedName>
</protein>
<dbReference type="EMBL" id="SPNV01000113">
    <property type="protein sequence ID" value="KAF5860977.1"/>
    <property type="molecule type" value="Genomic_DNA"/>
</dbReference>
<dbReference type="Proteomes" id="UP000541154">
    <property type="component" value="Unassembled WGS sequence"/>
</dbReference>
<dbReference type="InterPro" id="IPR036770">
    <property type="entry name" value="Ankyrin_rpt-contain_sf"/>
</dbReference>
<dbReference type="Pfam" id="PF12796">
    <property type="entry name" value="Ank_2"/>
    <property type="match status" value="1"/>
</dbReference>
<dbReference type="SMART" id="SM00248">
    <property type="entry name" value="ANK"/>
    <property type="match status" value="3"/>
</dbReference>
<dbReference type="AlphaFoldDB" id="A0A8H6A3N3"/>
<dbReference type="InterPro" id="IPR002110">
    <property type="entry name" value="Ankyrin_rpt"/>
</dbReference>
<gene>
    <name evidence="4" type="ORF">ETB97_000887</name>
</gene>
<sequence length="262" mass="29846">MSWAMLPPEIQLLVFKYLTGLENNLRRNSEIFSENFHTQIIQQWNQKYLSLQLVSRTWSQNFQRSLIATNSIDLILKCASEPLAFKALQRTLEKNKRVLPDLNYLLLIATVLGFISSMELLLHWGASPNTRADSYSDIKSWRTLLFAAIAIRSPEAVRLLVKYGADLEMEDGEKYISGYNTPLGVAVYWGHAEIAGILLSAGANKNINIDWYHANHDISIFLTHVKWNRPELKSVLLAHGVNVECIGCDEYDHPENGRSNPF</sequence>
<dbReference type="SUPFAM" id="SSF48403">
    <property type="entry name" value="Ankyrin repeat"/>
    <property type="match status" value="1"/>
</dbReference>
<keyword evidence="1" id="KW-0677">Repeat</keyword>
<dbReference type="PANTHER" id="PTHR24193:SF121">
    <property type="entry name" value="ADA2A-CONTAINING COMPLEX COMPONENT 3, ISOFORM D"/>
    <property type="match status" value="1"/>
</dbReference>
<evidence type="ECO:0000256" key="2">
    <source>
        <dbReference type="ARBA" id="ARBA00023043"/>
    </source>
</evidence>
<dbReference type="Gene3D" id="1.25.40.20">
    <property type="entry name" value="Ankyrin repeat-containing domain"/>
    <property type="match status" value="1"/>
</dbReference>
<organism evidence="4 5">
    <name type="scientific">Petromyces alliaceus</name>
    <name type="common">Aspergillus alliaceus</name>
    <dbReference type="NCBI Taxonomy" id="209559"/>
    <lineage>
        <taxon>Eukaryota</taxon>
        <taxon>Fungi</taxon>
        <taxon>Dikarya</taxon>
        <taxon>Ascomycota</taxon>
        <taxon>Pezizomycotina</taxon>
        <taxon>Eurotiomycetes</taxon>
        <taxon>Eurotiomycetidae</taxon>
        <taxon>Eurotiales</taxon>
        <taxon>Aspergillaceae</taxon>
        <taxon>Aspergillus</taxon>
        <taxon>Aspergillus subgen. Circumdati</taxon>
    </lineage>
</organism>
<comment type="caution">
    <text evidence="4">The sequence shown here is derived from an EMBL/GenBank/DDBJ whole genome shotgun (WGS) entry which is preliminary data.</text>
</comment>
<evidence type="ECO:0000256" key="3">
    <source>
        <dbReference type="PROSITE-ProRule" id="PRU00023"/>
    </source>
</evidence>
<feature type="repeat" description="ANK" evidence="3">
    <location>
        <begin position="178"/>
        <end position="210"/>
    </location>
</feature>
<dbReference type="GO" id="GO:0045944">
    <property type="term" value="P:positive regulation of transcription by RNA polymerase II"/>
    <property type="evidence" value="ECO:0007669"/>
    <property type="project" value="TreeGrafter"/>
</dbReference>
<dbReference type="InterPro" id="IPR050663">
    <property type="entry name" value="Ankyrin-SOCS_Box"/>
</dbReference>
<dbReference type="GO" id="GO:0000976">
    <property type="term" value="F:transcription cis-regulatory region binding"/>
    <property type="evidence" value="ECO:0007669"/>
    <property type="project" value="TreeGrafter"/>
</dbReference>
<dbReference type="GO" id="GO:0005634">
    <property type="term" value="C:nucleus"/>
    <property type="evidence" value="ECO:0007669"/>
    <property type="project" value="TreeGrafter"/>
</dbReference>
<proteinExistence type="predicted"/>